<proteinExistence type="predicted"/>
<accession>A0A0N4U6N7</accession>
<dbReference type="WBParaSite" id="DME_0000259901-mRNA-1">
    <property type="protein sequence ID" value="DME_0000259901-mRNA-1"/>
    <property type="gene ID" value="DME_0000259901"/>
</dbReference>
<dbReference type="OrthoDB" id="5843211at2759"/>
<protein>
    <submittedName>
        <fullName evidence="5">Activin_recp domain-containing protein</fullName>
    </submittedName>
</protein>
<reference evidence="2 4" key="2">
    <citation type="submission" date="2018-11" db="EMBL/GenBank/DDBJ databases">
        <authorList>
            <consortium name="Pathogen Informatics"/>
        </authorList>
    </citation>
    <scope>NUCLEOTIDE SEQUENCE [LARGE SCALE GENOMIC DNA]</scope>
</reference>
<organism evidence="3 5">
    <name type="scientific">Dracunculus medinensis</name>
    <name type="common">Guinea worm</name>
    <dbReference type="NCBI Taxonomy" id="318479"/>
    <lineage>
        <taxon>Eukaryota</taxon>
        <taxon>Metazoa</taxon>
        <taxon>Ecdysozoa</taxon>
        <taxon>Nematoda</taxon>
        <taxon>Chromadorea</taxon>
        <taxon>Rhabditida</taxon>
        <taxon>Spirurina</taxon>
        <taxon>Dracunculoidea</taxon>
        <taxon>Dracunculidae</taxon>
        <taxon>Dracunculus</taxon>
    </lineage>
</organism>
<dbReference type="EMBL" id="UYYG01001158">
    <property type="protein sequence ID" value="VDN56986.1"/>
    <property type="molecule type" value="Genomic_DNA"/>
</dbReference>
<feature type="chain" id="PRO_5041039873" evidence="1">
    <location>
        <begin position="25"/>
        <end position="376"/>
    </location>
</feature>
<dbReference type="Proteomes" id="UP000038040">
    <property type="component" value="Unplaced"/>
</dbReference>
<dbReference type="PANTHER" id="PTHR37433">
    <property type="entry name" value="PROTEIN CBG25136-RELATED"/>
    <property type="match status" value="1"/>
</dbReference>
<evidence type="ECO:0000313" key="3">
    <source>
        <dbReference type="Proteomes" id="UP000038040"/>
    </source>
</evidence>
<dbReference type="Proteomes" id="UP000274756">
    <property type="component" value="Unassembled WGS sequence"/>
</dbReference>
<keyword evidence="4" id="KW-1185">Reference proteome</keyword>
<feature type="signal peptide" evidence="1">
    <location>
        <begin position="1"/>
        <end position="24"/>
    </location>
</feature>
<keyword evidence="1" id="KW-0732">Signal</keyword>
<sequence length="376" mass="43126">MKTLLDLYRAILINFLLIFAAVSCNECFSCFTSCKLLPNFKLGETNCDCTGETTCKSTSCFVKVEIFHEEFTAIIQKGCVNHVYGGKEGCQYTGQYDSIYCSCTGHLCNTKEKFNSYETNRLPTVDCCECSESHRDYCPNKNCLRQCSGNYCLIDFDGVEQGCGVGYPRLQDFLRTKSYIDWYQTSNKILLNGCVCTNPTGSCNELNKTRTYQLNNVINRRLNEQNYCYSLHYKSHIAFSEEVFKSSETCEGQFCFLSLTTSELLIESTKFEKKLGDHKEFIGTTRPNYELLAGCLKIDNDQKVTTGCTTEFVTTTSEPLLKHCICDSHLCNFYDLLSDKIDSRKRNEPKFVFVKIIISCRKFVYIWLEIQKFVIK</sequence>
<evidence type="ECO:0000313" key="2">
    <source>
        <dbReference type="EMBL" id="VDN56986.1"/>
    </source>
</evidence>
<gene>
    <name evidence="2" type="ORF">DME_LOCUS6959</name>
</gene>
<evidence type="ECO:0000256" key="1">
    <source>
        <dbReference type="SAM" id="SignalP"/>
    </source>
</evidence>
<evidence type="ECO:0000313" key="5">
    <source>
        <dbReference type="WBParaSite" id="DME_0000259901-mRNA-1"/>
    </source>
</evidence>
<name>A0A0N4U6N7_DRAME</name>
<evidence type="ECO:0000313" key="4">
    <source>
        <dbReference type="Proteomes" id="UP000274756"/>
    </source>
</evidence>
<dbReference type="PROSITE" id="PS51257">
    <property type="entry name" value="PROKAR_LIPOPROTEIN"/>
    <property type="match status" value="1"/>
</dbReference>
<dbReference type="AlphaFoldDB" id="A0A0N4U6N7"/>
<reference evidence="5" key="1">
    <citation type="submission" date="2017-02" db="UniProtKB">
        <authorList>
            <consortium name="WormBaseParasite"/>
        </authorList>
    </citation>
    <scope>IDENTIFICATION</scope>
</reference>
<dbReference type="PANTHER" id="PTHR37433:SF15">
    <property type="entry name" value="PROTEIN CBG04492"/>
    <property type="match status" value="1"/>
</dbReference>